<comment type="caution">
    <text evidence="3">The sequence shown here is derived from an EMBL/GenBank/DDBJ whole genome shotgun (WGS) entry which is preliminary data.</text>
</comment>
<reference evidence="3 4" key="1">
    <citation type="journal article" date="2016" name="Nat. Commun.">
        <title>Thousands of microbial genomes shed light on interconnected biogeochemical processes in an aquifer system.</title>
        <authorList>
            <person name="Anantharaman K."/>
            <person name="Brown C.T."/>
            <person name="Hug L.A."/>
            <person name="Sharon I."/>
            <person name="Castelle C.J."/>
            <person name="Probst A.J."/>
            <person name="Thomas B.C."/>
            <person name="Singh A."/>
            <person name="Wilkins M.J."/>
            <person name="Karaoz U."/>
            <person name="Brodie E.L."/>
            <person name="Williams K.H."/>
            <person name="Hubbard S.S."/>
            <person name="Banfield J.F."/>
        </authorList>
    </citation>
    <scope>NUCLEOTIDE SEQUENCE [LARGE SCALE GENOMIC DNA]</scope>
</reference>
<keyword evidence="1" id="KW-0472">Membrane</keyword>
<keyword evidence="1" id="KW-1133">Transmembrane helix</keyword>
<accession>A0A1G2U4W1</accession>
<evidence type="ECO:0000256" key="1">
    <source>
        <dbReference type="SAM" id="Phobius"/>
    </source>
</evidence>
<feature type="transmembrane region" description="Helical" evidence="1">
    <location>
        <begin position="68"/>
        <end position="88"/>
    </location>
</feature>
<dbReference type="Proteomes" id="UP000176800">
    <property type="component" value="Unassembled WGS sequence"/>
</dbReference>
<name>A0A1G2U4W1_9BACT</name>
<feature type="transmembrane region" description="Helical" evidence="1">
    <location>
        <begin position="285"/>
        <end position="304"/>
    </location>
</feature>
<gene>
    <name evidence="3" type="ORF">A3B14_00920</name>
</gene>
<dbReference type="Gene3D" id="1.10.3730.20">
    <property type="match status" value="1"/>
</dbReference>
<proteinExistence type="predicted"/>
<feature type="transmembrane region" description="Helical" evidence="1">
    <location>
        <begin position="95"/>
        <end position="115"/>
    </location>
</feature>
<dbReference type="Pfam" id="PF00892">
    <property type="entry name" value="EamA"/>
    <property type="match status" value="1"/>
</dbReference>
<feature type="transmembrane region" description="Helical" evidence="1">
    <location>
        <begin position="153"/>
        <end position="173"/>
    </location>
</feature>
<dbReference type="AlphaFoldDB" id="A0A1G2U4W1"/>
<feature type="transmembrane region" description="Helical" evidence="1">
    <location>
        <begin position="37"/>
        <end position="62"/>
    </location>
</feature>
<evidence type="ECO:0000313" key="4">
    <source>
        <dbReference type="Proteomes" id="UP000176800"/>
    </source>
</evidence>
<protein>
    <recommendedName>
        <fullName evidence="2">EamA domain-containing protein</fullName>
    </recommendedName>
</protein>
<evidence type="ECO:0000313" key="3">
    <source>
        <dbReference type="EMBL" id="OHB03882.1"/>
    </source>
</evidence>
<feature type="transmembrane region" description="Helical" evidence="1">
    <location>
        <begin position="185"/>
        <end position="202"/>
    </location>
</feature>
<dbReference type="InterPro" id="IPR037185">
    <property type="entry name" value="EmrE-like"/>
</dbReference>
<dbReference type="InterPro" id="IPR000620">
    <property type="entry name" value="EamA_dom"/>
</dbReference>
<dbReference type="SUPFAM" id="SSF103481">
    <property type="entry name" value="Multidrug resistance efflux transporter EmrE"/>
    <property type="match status" value="1"/>
</dbReference>
<feature type="transmembrane region" description="Helical" evidence="1">
    <location>
        <begin position="6"/>
        <end position="25"/>
    </location>
</feature>
<feature type="transmembrane region" description="Helical" evidence="1">
    <location>
        <begin position="255"/>
        <end position="273"/>
    </location>
</feature>
<feature type="transmembrane region" description="Helical" evidence="1">
    <location>
        <begin position="121"/>
        <end position="141"/>
    </location>
</feature>
<sequence length="306" mass="34287">MNWFFIAILAPILYSAGNYVDKIILNKHFKGSGVGTIVIFSCFLGALTIPIIFFIEPAVFAIPTIKTFIMMLNGGLTVLAVIFYLYAIDEDEISVVVPILQMTPVFGFFISFFLLGETLTFFQIIGSAIIIIGATIISIDISYDGNLGFKKRMLTLASASAFVFALNGTIFKYFALDFGYWQTEFWEYVGIAIVGFLIFIFVKQYRYNFVSAIKNNRYSIIGLNFLAEIIMVSGDLIVNFATLLAPVALVYVVNSFQPVFVYIYGLLFTLFLPKIIKESVSKKQLIQKTLTICMMVVGSVLLYANF</sequence>
<dbReference type="EMBL" id="MHWE01000012">
    <property type="protein sequence ID" value="OHB03882.1"/>
    <property type="molecule type" value="Genomic_DNA"/>
</dbReference>
<keyword evidence="1" id="KW-0812">Transmembrane</keyword>
<evidence type="ECO:0000259" key="2">
    <source>
        <dbReference type="Pfam" id="PF00892"/>
    </source>
</evidence>
<feature type="domain" description="EamA" evidence="2">
    <location>
        <begin position="3"/>
        <end position="138"/>
    </location>
</feature>
<feature type="transmembrane region" description="Helical" evidence="1">
    <location>
        <begin position="223"/>
        <end position="249"/>
    </location>
</feature>
<dbReference type="GO" id="GO:0016020">
    <property type="term" value="C:membrane"/>
    <property type="evidence" value="ECO:0007669"/>
    <property type="project" value="InterPro"/>
</dbReference>
<organism evidence="3 4">
    <name type="scientific">Candidatus Zambryskibacteria bacterium RIFCSPLOWO2_01_FULL_45_21</name>
    <dbReference type="NCBI Taxonomy" id="1802761"/>
    <lineage>
        <taxon>Bacteria</taxon>
        <taxon>Candidatus Zambryskiibacteriota</taxon>
    </lineage>
</organism>